<dbReference type="Gene3D" id="1.25.40.10">
    <property type="entry name" value="Tetratricopeptide repeat domain"/>
    <property type="match status" value="2"/>
</dbReference>
<dbReference type="InterPro" id="IPR011990">
    <property type="entry name" value="TPR-like_helical_dom_sf"/>
</dbReference>
<dbReference type="GO" id="GO:0035556">
    <property type="term" value="P:intracellular signal transduction"/>
    <property type="evidence" value="ECO:0007669"/>
    <property type="project" value="InterPro"/>
</dbReference>
<evidence type="ECO:0000313" key="4">
    <source>
        <dbReference type="EMBL" id="GEP54659.1"/>
    </source>
</evidence>
<dbReference type="SUPFAM" id="SSF52540">
    <property type="entry name" value="P-loop containing nucleoside triphosphate hydrolases"/>
    <property type="match status" value="1"/>
</dbReference>
<dbReference type="SUPFAM" id="SSF55073">
    <property type="entry name" value="Nucleotide cyclase"/>
    <property type="match status" value="1"/>
</dbReference>
<dbReference type="SMART" id="SM00044">
    <property type="entry name" value="CYCc"/>
    <property type="match status" value="1"/>
</dbReference>
<dbReference type="InterPro" id="IPR001054">
    <property type="entry name" value="A/G_cyclase"/>
</dbReference>
<organism evidence="4 5">
    <name type="scientific">Reyranella soli</name>
    <dbReference type="NCBI Taxonomy" id="1230389"/>
    <lineage>
        <taxon>Bacteria</taxon>
        <taxon>Pseudomonadati</taxon>
        <taxon>Pseudomonadota</taxon>
        <taxon>Alphaproteobacteria</taxon>
        <taxon>Hyphomicrobiales</taxon>
        <taxon>Reyranellaceae</taxon>
        <taxon>Reyranella</taxon>
    </lineage>
</organism>
<dbReference type="GO" id="GO:0009190">
    <property type="term" value="P:cyclic nucleotide biosynthetic process"/>
    <property type="evidence" value="ECO:0007669"/>
    <property type="project" value="InterPro"/>
</dbReference>
<gene>
    <name evidence="4" type="ORF">RSO01_18250</name>
</gene>
<dbReference type="PANTHER" id="PTHR16305">
    <property type="entry name" value="TESTICULAR SOLUBLE ADENYLYL CYCLASE"/>
    <property type="match status" value="1"/>
</dbReference>
<dbReference type="InterPro" id="IPR041664">
    <property type="entry name" value="AAA_16"/>
</dbReference>
<dbReference type="Pfam" id="PF12773">
    <property type="entry name" value="DZR"/>
    <property type="match status" value="1"/>
</dbReference>
<dbReference type="Pfam" id="PF13191">
    <property type="entry name" value="AAA_16"/>
    <property type="match status" value="1"/>
</dbReference>
<dbReference type="OrthoDB" id="9785312at2"/>
<comment type="caution">
    <text evidence="4">The sequence shown here is derived from an EMBL/GenBank/DDBJ whole genome shotgun (WGS) entry which is preliminary data.</text>
</comment>
<dbReference type="SUPFAM" id="SSF48452">
    <property type="entry name" value="TPR-like"/>
    <property type="match status" value="1"/>
</dbReference>
<dbReference type="Gene3D" id="3.30.70.1230">
    <property type="entry name" value="Nucleotide cyclase"/>
    <property type="match status" value="1"/>
</dbReference>
<keyword evidence="2" id="KW-0067">ATP-binding</keyword>
<dbReference type="Gene3D" id="3.40.50.300">
    <property type="entry name" value="P-loop containing nucleotide triphosphate hydrolases"/>
    <property type="match status" value="1"/>
</dbReference>
<sequence length="1089" mass="116866">MSIACPHCGETDQSGQFCDSCGKKLEKTCRACSASNRPNARFCANCGTPFETTDKTPAKPDGDGAQQKQVTILFADICGSTELVSRMDAEDANHALGSVVGVIVEALVRFGGVVNRQMGDGVMALFGAPVAIEDHAARACFAALAALEAVGQMGDRTLPIRIGISSGPVILRRTGRDEEDYDVAGITAHIAARLEQQAEPLTVLLSPETANLVTGIAEVESVGRIALKGIAEPLPVFRLLSATDRPSWMVRSGARVLSTFVGRDEELAQLAAALERASTGHAQAVALVADAGMGKSRLLHEFLDGLPQGAWHAIRVETTAQSTAIPYFLITALLREFVGCSQDDSTAEVAARLPTVLASLGLDAAFDTTPLLAHLDREVDDVAFGTIDHAQRNLRLVRSLRPILQRYADLHPLILVVEDYHWLDASSIEVLTELFTGLDGARIALLITTRPERRPGWPLHGQQTGNAGITGMLEIDLKHLAADHADRILKGLIGDSDELAPLRAHIISRADGTPLFLEEFGRSLHESGALANGPPPLESIVIPASVQSILAARIDRLSSHHRRILQIAAVIGRDVQLPLLAAVTDMRELNLAQEIGVLRAAGFLVEINQRNGLVHSFSHALTQSVAYDTLLRSVRRGLHGRVLRALEALNPDSRDSILDRLAHHAIQAEAWPEVARYALAAGERASRRSALTEARAYLESAIAALDRLPPGSATITQGIDARLSLRGVLILMNDTAALQEHLKEADKLADRAGDRLNLARIYISRGAILSHSGDLPGATELSRTALDIMTAGNDSLGIVSATFALAQALWYSGDFREAREVLMANVGHARGDAGQQRSTATFVLPSVVFFCFVARVLSDLGDNAAAFAAIKEAGAIADKQGHTFDQLLVNTYEGSLLLSSGQRERSVAVLEQVLGAAQTNKVEWHFPMIAALLGSAYVDDGRHADARALLERGAAFADRSRHIGKRLLCCPPLVRALAEGPEGDPKAAKSFASLTLREATTRGFRPVVVRTQLALAHVHALEGEPERAQEALRDAATLAEKLGLLREELEARERLSSLLRQHGQTKPAFSEMQAASGLRMRLAALSGER</sequence>
<evidence type="ECO:0000256" key="2">
    <source>
        <dbReference type="ARBA" id="ARBA00022840"/>
    </source>
</evidence>
<dbReference type="RefSeq" id="WP_147148400.1">
    <property type="nucleotide sequence ID" value="NZ_BKAJ01000031.1"/>
</dbReference>
<name>A0A512N6P9_9HYPH</name>
<evidence type="ECO:0000256" key="1">
    <source>
        <dbReference type="ARBA" id="ARBA00022741"/>
    </source>
</evidence>
<dbReference type="GO" id="GO:0004016">
    <property type="term" value="F:adenylate cyclase activity"/>
    <property type="evidence" value="ECO:0007669"/>
    <property type="project" value="UniProtKB-ARBA"/>
</dbReference>
<evidence type="ECO:0000259" key="3">
    <source>
        <dbReference type="PROSITE" id="PS50125"/>
    </source>
</evidence>
<dbReference type="EMBL" id="BKAJ01000031">
    <property type="protein sequence ID" value="GEP54659.1"/>
    <property type="molecule type" value="Genomic_DNA"/>
</dbReference>
<dbReference type="CDD" id="cd07302">
    <property type="entry name" value="CHD"/>
    <property type="match status" value="1"/>
</dbReference>
<proteinExistence type="predicted"/>
<evidence type="ECO:0000313" key="5">
    <source>
        <dbReference type="Proteomes" id="UP000321058"/>
    </source>
</evidence>
<dbReference type="InterPro" id="IPR025874">
    <property type="entry name" value="DZR"/>
</dbReference>
<dbReference type="GO" id="GO:0005737">
    <property type="term" value="C:cytoplasm"/>
    <property type="evidence" value="ECO:0007669"/>
    <property type="project" value="TreeGrafter"/>
</dbReference>
<reference evidence="4 5" key="1">
    <citation type="submission" date="2019-07" db="EMBL/GenBank/DDBJ databases">
        <title>Whole genome shotgun sequence of Reyranella soli NBRC 108950.</title>
        <authorList>
            <person name="Hosoyama A."/>
            <person name="Uohara A."/>
            <person name="Ohji S."/>
            <person name="Ichikawa N."/>
        </authorList>
    </citation>
    <scope>NUCLEOTIDE SEQUENCE [LARGE SCALE GENOMIC DNA]</scope>
    <source>
        <strain evidence="4 5">NBRC 108950</strain>
    </source>
</reference>
<dbReference type="AlphaFoldDB" id="A0A512N6P9"/>
<feature type="domain" description="Guanylate cyclase" evidence="3">
    <location>
        <begin position="71"/>
        <end position="195"/>
    </location>
</feature>
<keyword evidence="1" id="KW-0547">Nucleotide-binding</keyword>
<keyword evidence="5" id="KW-1185">Reference proteome</keyword>
<accession>A0A512N6P9</accession>
<dbReference type="PANTHER" id="PTHR16305:SF28">
    <property type="entry name" value="GUANYLATE CYCLASE DOMAIN-CONTAINING PROTEIN"/>
    <property type="match status" value="1"/>
</dbReference>
<dbReference type="InterPro" id="IPR027417">
    <property type="entry name" value="P-loop_NTPase"/>
</dbReference>
<dbReference type="Pfam" id="PF00211">
    <property type="entry name" value="Guanylate_cyc"/>
    <property type="match status" value="1"/>
</dbReference>
<dbReference type="InterPro" id="IPR029787">
    <property type="entry name" value="Nucleotide_cyclase"/>
</dbReference>
<dbReference type="PROSITE" id="PS50125">
    <property type="entry name" value="GUANYLATE_CYCLASE_2"/>
    <property type="match status" value="1"/>
</dbReference>
<dbReference type="GO" id="GO:0005524">
    <property type="term" value="F:ATP binding"/>
    <property type="evidence" value="ECO:0007669"/>
    <property type="project" value="UniProtKB-KW"/>
</dbReference>
<dbReference type="Proteomes" id="UP000321058">
    <property type="component" value="Unassembled WGS sequence"/>
</dbReference>
<protein>
    <submittedName>
        <fullName evidence="4">ATPase</fullName>
    </submittedName>
</protein>